<dbReference type="SMART" id="SM00895">
    <property type="entry name" value="FCD"/>
    <property type="match status" value="1"/>
</dbReference>
<accession>A0ABU3PXV1</accession>
<evidence type="ECO:0000256" key="3">
    <source>
        <dbReference type="ARBA" id="ARBA00023163"/>
    </source>
</evidence>
<keyword evidence="2" id="KW-0238">DNA-binding</keyword>
<sequence length="245" mass="26342">MNAPEAAAGRIVAPPSMARLAAEALRAMILGGELQPGEHLVETRLTERLGVSRPPVREALQSLQHDGLVVQHPRRGMVVRQLTRHDVYEIVTLRDGLETLALRLALPLTDPDADLAPVRDALADLERAGEAGTGGATLVELGYAFHLAVVDLARHERLTGTYRSLQLQMQLCMSLNVASRTQESPAGNAARHRSLLEALESGEVDAALAAFAEHGHRSFLAVVEGLDGGTPESDRWLAQRRDAGA</sequence>
<dbReference type="InterPro" id="IPR036388">
    <property type="entry name" value="WH-like_DNA-bd_sf"/>
</dbReference>
<reference evidence="5 6" key="1">
    <citation type="submission" date="2023-08" db="EMBL/GenBank/DDBJ databases">
        <title>Nocardioides seae sp. nov., a bacterium isolated from a soil.</title>
        <authorList>
            <person name="Wang X."/>
        </authorList>
    </citation>
    <scope>NUCLEOTIDE SEQUENCE [LARGE SCALE GENOMIC DNA]</scope>
    <source>
        <strain evidence="5 6">YZH12</strain>
    </source>
</reference>
<dbReference type="InterPro" id="IPR011711">
    <property type="entry name" value="GntR_C"/>
</dbReference>
<dbReference type="Gene3D" id="1.10.10.10">
    <property type="entry name" value="Winged helix-like DNA-binding domain superfamily/Winged helix DNA-binding domain"/>
    <property type="match status" value="1"/>
</dbReference>
<protein>
    <submittedName>
        <fullName evidence="5">GntR family transcriptional regulator</fullName>
    </submittedName>
</protein>
<dbReference type="InterPro" id="IPR036390">
    <property type="entry name" value="WH_DNA-bd_sf"/>
</dbReference>
<comment type="caution">
    <text evidence="5">The sequence shown here is derived from an EMBL/GenBank/DDBJ whole genome shotgun (WGS) entry which is preliminary data.</text>
</comment>
<dbReference type="SUPFAM" id="SSF46785">
    <property type="entry name" value="Winged helix' DNA-binding domain"/>
    <property type="match status" value="1"/>
</dbReference>
<dbReference type="Pfam" id="PF07729">
    <property type="entry name" value="FCD"/>
    <property type="match status" value="1"/>
</dbReference>
<evidence type="ECO:0000256" key="2">
    <source>
        <dbReference type="ARBA" id="ARBA00023125"/>
    </source>
</evidence>
<dbReference type="InterPro" id="IPR008920">
    <property type="entry name" value="TF_FadR/GntR_C"/>
</dbReference>
<dbReference type="Gene3D" id="1.20.120.530">
    <property type="entry name" value="GntR ligand-binding domain-like"/>
    <property type="match status" value="1"/>
</dbReference>
<gene>
    <name evidence="5" type="ORF">RDV89_13430</name>
</gene>
<dbReference type="PANTHER" id="PTHR43537">
    <property type="entry name" value="TRANSCRIPTIONAL REGULATOR, GNTR FAMILY"/>
    <property type="match status" value="1"/>
</dbReference>
<dbReference type="SMART" id="SM00345">
    <property type="entry name" value="HTH_GNTR"/>
    <property type="match status" value="1"/>
</dbReference>
<evidence type="ECO:0000313" key="5">
    <source>
        <dbReference type="EMBL" id="MDT9594078.1"/>
    </source>
</evidence>
<dbReference type="SUPFAM" id="SSF48008">
    <property type="entry name" value="GntR ligand-binding domain-like"/>
    <property type="match status" value="1"/>
</dbReference>
<evidence type="ECO:0000313" key="6">
    <source>
        <dbReference type="Proteomes" id="UP001268542"/>
    </source>
</evidence>
<evidence type="ECO:0000256" key="1">
    <source>
        <dbReference type="ARBA" id="ARBA00023015"/>
    </source>
</evidence>
<dbReference type="Pfam" id="PF00392">
    <property type="entry name" value="GntR"/>
    <property type="match status" value="1"/>
</dbReference>
<dbReference type="Proteomes" id="UP001268542">
    <property type="component" value="Unassembled WGS sequence"/>
</dbReference>
<name>A0ABU3PXV1_9ACTN</name>
<proteinExistence type="predicted"/>
<dbReference type="PROSITE" id="PS50949">
    <property type="entry name" value="HTH_GNTR"/>
    <property type="match status" value="1"/>
</dbReference>
<organism evidence="5 6">
    <name type="scientific">Nocardioides imazamoxiresistens</name>
    <dbReference type="NCBI Taxonomy" id="3231893"/>
    <lineage>
        <taxon>Bacteria</taxon>
        <taxon>Bacillati</taxon>
        <taxon>Actinomycetota</taxon>
        <taxon>Actinomycetes</taxon>
        <taxon>Propionibacteriales</taxon>
        <taxon>Nocardioidaceae</taxon>
        <taxon>Nocardioides</taxon>
    </lineage>
</organism>
<keyword evidence="6" id="KW-1185">Reference proteome</keyword>
<dbReference type="PRINTS" id="PR00035">
    <property type="entry name" value="HTHGNTR"/>
</dbReference>
<evidence type="ECO:0000259" key="4">
    <source>
        <dbReference type="PROSITE" id="PS50949"/>
    </source>
</evidence>
<dbReference type="CDD" id="cd07377">
    <property type="entry name" value="WHTH_GntR"/>
    <property type="match status" value="1"/>
</dbReference>
<dbReference type="EMBL" id="JAVYII010000005">
    <property type="protein sequence ID" value="MDT9594078.1"/>
    <property type="molecule type" value="Genomic_DNA"/>
</dbReference>
<dbReference type="PANTHER" id="PTHR43537:SF45">
    <property type="entry name" value="GNTR FAMILY REGULATORY PROTEIN"/>
    <property type="match status" value="1"/>
</dbReference>
<feature type="domain" description="HTH gntR-type" evidence="4">
    <location>
        <begin position="15"/>
        <end position="82"/>
    </location>
</feature>
<keyword evidence="3" id="KW-0804">Transcription</keyword>
<dbReference type="InterPro" id="IPR000524">
    <property type="entry name" value="Tscrpt_reg_HTH_GntR"/>
</dbReference>
<keyword evidence="1" id="KW-0805">Transcription regulation</keyword>
<dbReference type="RefSeq" id="WP_315733559.1">
    <property type="nucleotide sequence ID" value="NZ_JAVYII010000005.1"/>
</dbReference>